<gene>
    <name evidence="1" type="ORF">KDB89_08295</name>
</gene>
<accession>A0ABX8SEG6</accession>
<proteinExistence type="predicted"/>
<protein>
    <submittedName>
        <fullName evidence="1">Uncharacterized protein</fullName>
    </submittedName>
</protein>
<dbReference type="EMBL" id="CP079216">
    <property type="protein sequence ID" value="QXT61797.1"/>
    <property type="molecule type" value="Genomic_DNA"/>
</dbReference>
<reference evidence="1 2" key="1">
    <citation type="submission" date="2021-07" db="EMBL/GenBank/DDBJ databases">
        <title>complete genome sequencing of Tessaracoccus sp.J1M15.</title>
        <authorList>
            <person name="Bae J.-W."/>
            <person name="Kim D.-y."/>
        </authorList>
    </citation>
    <scope>NUCLEOTIDE SEQUENCE [LARGE SCALE GENOMIC DNA]</scope>
    <source>
        <strain evidence="1 2">J1M15</strain>
    </source>
</reference>
<dbReference type="Proteomes" id="UP000824504">
    <property type="component" value="Chromosome"/>
</dbReference>
<sequence>MPLFRRSTPDHFAGLAEAVGHAVKPLAFGTGEGSTVLVGTREELALCVDGTWTSWPWETIAGGSWKGESRTFRWRTVEADEHEVVLEDANRLPQLFRERIEASTVVQSVIATDPGHVQVVGRRGLGADETVRFYAVPSGGADLLDDVTRAAIVAETDRLRAEYF</sequence>
<organism evidence="1 2">
    <name type="scientific">Tessaracoccus palaemonis</name>
    <dbReference type="NCBI Taxonomy" id="2829499"/>
    <lineage>
        <taxon>Bacteria</taxon>
        <taxon>Bacillati</taxon>
        <taxon>Actinomycetota</taxon>
        <taxon>Actinomycetes</taxon>
        <taxon>Propionibacteriales</taxon>
        <taxon>Propionibacteriaceae</taxon>
        <taxon>Tessaracoccus</taxon>
    </lineage>
</organism>
<evidence type="ECO:0000313" key="2">
    <source>
        <dbReference type="Proteomes" id="UP000824504"/>
    </source>
</evidence>
<keyword evidence="2" id="KW-1185">Reference proteome</keyword>
<evidence type="ECO:0000313" key="1">
    <source>
        <dbReference type="EMBL" id="QXT61797.1"/>
    </source>
</evidence>
<dbReference type="RefSeq" id="WP_219080071.1">
    <property type="nucleotide sequence ID" value="NZ_CP079216.1"/>
</dbReference>
<name>A0ABX8SEG6_9ACTN</name>